<organism evidence="2 3">
    <name type="scientific">Tilletia walkeri</name>
    <dbReference type="NCBI Taxonomy" id="117179"/>
    <lineage>
        <taxon>Eukaryota</taxon>
        <taxon>Fungi</taxon>
        <taxon>Dikarya</taxon>
        <taxon>Basidiomycota</taxon>
        <taxon>Ustilaginomycotina</taxon>
        <taxon>Exobasidiomycetes</taxon>
        <taxon>Tilletiales</taxon>
        <taxon>Tilletiaceae</taxon>
        <taxon>Tilletia</taxon>
    </lineage>
</organism>
<sequence>METAATAKSRKTFAALPIEILTLIARALLPSLPATTTTFPPPENYAEDRNHYSTAYSTPSRLFPSTAYLRNLLVYALVSRTCAAAALPVLYSVLQLRAVSQLHSLVNTLRPPSSSTSGQLTPLALQHTLAHRVTDIGLPFYIGIHELRSEDLSDDDGYGKATAIQRDEDLRALFDACSRLEHISLTTFQISSVFQNLFHPNTLARPRELTLQIAMSRHLDLTGCDLRPLSRVTRLHLIGFQPSRVMLDFLHGFSGGSTSTADEDREGGEKAKEDEEQQLGTHPLTHLRLSIVNSHAFDGLAEYIQARELAMGRNPDGKDDHDDPQRRRARTSDEFRMSGRDPRFLIAGSRQLTTQQALYNLAADADLFPDLRLVQIELDHLRPLEHPSAPMERESPTVTLSPRADSPAPLPPQGAAATAAGNGALFVSTGGHGAPFDQYSAAMPGQLATVDFPADVPLSAIEAAEWEAQEREALAAEERQRTAHRDAYWLNVRQGREALLTLFQQARASRSGDDRFELKVVAPRPNGWSAPEMEAQFALGAFSTARRRARGSRVEEVSLNGVAGGEEEEEVEGCWADEDVFELAERRPWLAFASGGLQRCSQWKDGQHAVEEGEGDESVRERTGARAGGRGRKMGWWTGELPRLNAGGGGEGEPRRAPAG</sequence>
<feature type="region of interest" description="Disordered" evidence="1">
    <location>
        <begin position="385"/>
        <end position="417"/>
    </location>
</feature>
<dbReference type="AlphaFoldDB" id="A0A8X7T5E6"/>
<feature type="region of interest" description="Disordered" evidence="1">
    <location>
        <begin position="312"/>
        <end position="336"/>
    </location>
</feature>
<reference evidence="2" key="1">
    <citation type="submission" date="2016-04" db="EMBL/GenBank/DDBJ databases">
        <authorList>
            <person name="Nguyen H.D."/>
            <person name="Samba Siva P."/>
            <person name="Cullis J."/>
            <person name="Levesque C.A."/>
            <person name="Hambleton S."/>
        </authorList>
    </citation>
    <scope>NUCLEOTIDE SEQUENCE</scope>
    <source>
        <strain evidence="2">DAOMC 236422</strain>
    </source>
</reference>
<keyword evidence="3" id="KW-1185">Reference proteome</keyword>
<feature type="compositionally biased region" description="Basic and acidic residues" evidence="1">
    <location>
        <begin position="608"/>
        <end position="624"/>
    </location>
</feature>
<feature type="compositionally biased region" description="Basic and acidic residues" evidence="1">
    <location>
        <begin position="385"/>
        <end position="395"/>
    </location>
</feature>
<name>A0A8X7T5E6_9BASI</name>
<protein>
    <submittedName>
        <fullName evidence="2">Uncharacterized protein</fullName>
    </submittedName>
</protein>
<feature type="region of interest" description="Disordered" evidence="1">
    <location>
        <begin position="608"/>
        <end position="660"/>
    </location>
</feature>
<comment type="caution">
    <text evidence="2">The sequence shown here is derived from an EMBL/GenBank/DDBJ whole genome shotgun (WGS) entry which is preliminary data.</text>
</comment>
<accession>A0A8X7T5E6</accession>
<reference evidence="2" key="2">
    <citation type="journal article" date="2019" name="IMA Fungus">
        <title>Genome sequencing and comparison of five Tilletia species to identify candidate genes for the detection of regulated species infecting wheat.</title>
        <authorList>
            <person name="Nguyen H.D.T."/>
            <person name="Sultana T."/>
            <person name="Kesanakurti P."/>
            <person name="Hambleton S."/>
        </authorList>
    </citation>
    <scope>NUCLEOTIDE SEQUENCE</scope>
    <source>
        <strain evidence="2">DAOMC 236422</strain>
    </source>
</reference>
<evidence type="ECO:0000313" key="3">
    <source>
        <dbReference type="Proteomes" id="UP000078113"/>
    </source>
</evidence>
<evidence type="ECO:0000313" key="2">
    <source>
        <dbReference type="EMBL" id="KAE8268753.1"/>
    </source>
</evidence>
<proteinExistence type="predicted"/>
<feature type="compositionally biased region" description="Basic and acidic residues" evidence="1">
    <location>
        <begin position="315"/>
        <end position="336"/>
    </location>
</feature>
<gene>
    <name evidence="2" type="ORF">A4X09_0g3587</name>
</gene>
<dbReference type="EMBL" id="LWDG02000131">
    <property type="protein sequence ID" value="KAE8268753.1"/>
    <property type="molecule type" value="Genomic_DNA"/>
</dbReference>
<dbReference type="Proteomes" id="UP000078113">
    <property type="component" value="Unassembled WGS sequence"/>
</dbReference>
<feature type="region of interest" description="Disordered" evidence="1">
    <location>
        <begin position="256"/>
        <end position="279"/>
    </location>
</feature>
<evidence type="ECO:0000256" key="1">
    <source>
        <dbReference type="SAM" id="MobiDB-lite"/>
    </source>
</evidence>